<dbReference type="Proteomes" id="UP000265520">
    <property type="component" value="Unassembled WGS sequence"/>
</dbReference>
<dbReference type="PANTHER" id="PTHR48462:SF1">
    <property type="entry name" value="PROTEIN, PUTATIVE-RELATED"/>
    <property type="match status" value="1"/>
</dbReference>
<dbReference type="PANTHER" id="PTHR48462">
    <property type="entry name" value="PROTEIN, PUTATIVE-RELATED"/>
    <property type="match status" value="1"/>
</dbReference>
<evidence type="ECO:0000313" key="2">
    <source>
        <dbReference type="Proteomes" id="UP000265520"/>
    </source>
</evidence>
<dbReference type="EMBL" id="LXQA010105690">
    <property type="protein sequence ID" value="MCI17494.1"/>
    <property type="molecule type" value="Genomic_DNA"/>
</dbReference>
<name>A0A392Q097_9FABA</name>
<organism evidence="1 2">
    <name type="scientific">Trifolium medium</name>
    <dbReference type="NCBI Taxonomy" id="97028"/>
    <lineage>
        <taxon>Eukaryota</taxon>
        <taxon>Viridiplantae</taxon>
        <taxon>Streptophyta</taxon>
        <taxon>Embryophyta</taxon>
        <taxon>Tracheophyta</taxon>
        <taxon>Spermatophyta</taxon>
        <taxon>Magnoliopsida</taxon>
        <taxon>eudicotyledons</taxon>
        <taxon>Gunneridae</taxon>
        <taxon>Pentapetalae</taxon>
        <taxon>rosids</taxon>
        <taxon>fabids</taxon>
        <taxon>Fabales</taxon>
        <taxon>Fabaceae</taxon>
        <taxon>Papilionoideae</taxon>
        <taxon>50 kb inversion clade</taxon>
        <taxon>NPAAA clade</taxon>
        <taxon>Hologalegina</taxon>
        <taxon>IRL clade</taxon>
        <taxon>Trifolieae</taxon>
        <taxon>Trifolium</taxon>
    </lineage>
</organism>
<sequence>MIPLFPKDDVCSVCRKACLDACREHATHYRELPDFKYRYDLVRDVFLDIFRRAKILVKKDAPVNFLTNPKEGRSTLRPANVLMYGWVEGKYACVDLT</sequence>
<comment type="caution">
    <text evidence="1">The sequence shown here is derived from an EMBL/GenBank/DDBJ whole genome shotgun (WGS) entry which is preliminary data.</text>
</comment>
<keyword evidence="2" id="KW-1185">Reference proteome</keyword>
<proteinExistence type="predicted"/>
<accession>A0A392Q097</accession>
<protein>
    <submittedName>
        <fullName evidence="1">Auxilin-like protein</fullName>
    </submittedName>
</protein>
<evidence type="ECO:0000313" key="1">
    <source>
        <dbReference type="EMBL" id="MCI17494.1"/>
    </source>
</evidence>
<reference evidence="1 2" key="1">
    <citation type="journal article" date="2018" name="Front. Plant Sci.">
        <title>Red Clover (Trifolium pratense) and Zigzag Clover (T. medium) - A Picture of Genomic Similarities and Differences.</title>
        <authorList>
            <person name="Dluhosova J."/>
            <person name="Istvanek J."/>
            <person name="Nedelnik J."/>
            <person name="Repkova J."/>
        </authorList>
    </citation>
    <scope>NUCLEOTIDE SEQUENCE [LARGE SCALE GENOMIC DNA]</scope>
    <source>
        <strain evidence="2">cv. 10/8</strain>
        <tissue evidence="1">Leaf</tissue>
    </source>
</reference>
<dbReference type="AlphaFoldDB" id="A0A392Q097"/>